<dbReference type="SUPFAM" id="SSF48452">
    <property type="entry name" value="TPR-like"/>
    <property type="match status" value="2"/>
</dbReference>
<dbReference type="RefSeq" id="XP_056539280.1">
    <property type="nucleotide sequence ID" value="XM_056691574.1"/>
</dbReference>
<dbReference type="InterPro" id="IPR053137">
    <property type="entry name" value="NLR-like"/>
</dbReference>
<sequence length="758" mass="86167">MTASISFGDSNSGLQVGVNNGSINAQFHLPPERPETPPEPVFHVPYSRDLDFIDRGLLDQIHQKRSTKGTPRIALVGIGGVGRKSQLALEYCYQIREICQETWVFWVHASNTARLGQSYQDIADRAKIPGRHDPRANIPKLVMDWLQEGNKKWVLVLDNVDDKQVLYEPLQGQPEDQLRPNNQRSIIQPLLAVLRDSPNGLTVITTRSKSVALKLVDNRDILLVEPMTEPQAVALIRKKLQPNHEDAEKSREDVINLAEALEYMPLAIVQATAYINRRAPRCSVPQYLEKFQKSDRQKLKFLDYEADMGDSHRDWEAKNSITVTWQLSFDHIRQIRPSAADLLALMSFFDRQGIPERLLWRRPANDQISRANSDDENSISDSDSEGADDFEDDITTLRDYAFVSIGQSSTFQMHALVQLAMRGWLQIQGRAEEWRRRFISSLYLEFPNGAFETWAICQTLFPHVKAALSQRPGRDVSGLQLSLLEWAALFYKASHYAFGRGDLESGTSFAAASLETRKDILGWNHRSTLASASIMLNAHIFQCQWREAEMIGIQIFENLRELLGLEHPDTLASMHDLVSIHTGQEQWQEAEDLVTQLLGIRERVLGMEHDETLRTRGLASIVYQGLGRYREAEDQEARVAQAFTRKFGPADPRALWSMGRLASIYRDQHRIEEAKVINLQVLELQKKVLGPEHPQTQQTMMELALNLKIEGQHVEALELGKKLLDIRSRTFGPDHILTAVASDHVRLWEADVMVSGDQ</sequence>
<evidence type="ECO:0000313" key="2">
    <source>
        <dbReference type="EMBL" id="KAJ5152972.1"/>
    </source>
</evidence>
<dbReference type="InterPro" id="IPR027417">
    <property type="entry name" value="P-loop_NTPase"/>
</dbReference>
<dbReference type="OrthoDB" id="1658288at2759"/>
<evidence type="ECO:0000256" key="1">
    <source>
        <dbReference type="SAM" id="MobiDB-lite"/>
    </source>
</evidence>
<dbReference type="GeneID" id="81430750"/>
<dbReference type="Proteomes" id="UP001149163">
    <property type="component" value="Unassembled WGS sequence"/>
</dbReference>
<feature type="compositionally biased region" description="Acidic residues" evidence="1">
    <location>
        <begin position="374"/>
        <end position="388"/>
    </location>
</feature>
<dbReference type="Pfam" id="PF13374">
    <property type="entry name" value="TPR_10"/>
    <property type="match status" value="2"/>
</dbReference>
<dbReference type="EMBL" id="JAPQKN010000007">
    <property type="protein sequence ID" value="KAJ5152972.1"/>
    <property type="molecule type" value="Genomic_DNA"/>
</dbReference>
<accession>A0A9W9HP89</accession>
<dbReference type="Gene3D" id="3.40.50.300">
    <property type="entry name" value="P-loop containing nucleotide triphosphate hydrolases"/>
    <property type="match status" value="1"/>
</dbReference>
<dbReference type="SUPFAM" id="SSF52540">
    <property type="entry name" value="P-loop containing nucleoside triphosphate hydrolases"/>
    <property type="match status" value="1"/>
</dbReference>
<feature type="region of interest" description="Disordered" evidence="1">
    <location>
        <begin position="369"/>
        <end position="388"/>
    </location>
</feature>
<evidence type="ECO:0000313" key="3">
    <source>
        <dbReference type="Proteomes" id="UP001149163"/>
    </source>
</evidence>
<organism evidence="2 3">
    <name type="scientific">Penicillium canariense</name>
    <dbReference type="NCBI Taxonomy" id="189055"/>
    <lineage>
        <taxon>Eukaryota</taxon>
        <taxon>Fungi</taxon>
        <taxon>Dikarya</taxon>
        <taxon>Ascomycota</taxon>
        <taxon>Pezizomycotina</taxon>
        <taxon>Eurotiomycetes</taxon>
        <taxon>Eurotiomycetidae</taxon>
        <taxon>Eurotiales</taxon>
        <taxon>Aspergillaceae</taxon>
        <taxon>Penicillium</taxon>
    </lineage>
</organism>
<reference evidence="2" key="1">
    <citation type="submission" date="2022-11" db="EMBL/GenBank/DDBJ databases">
        <authorList>
            <person name="Petersen C."/>
        </authorList>
    </citation>
    <scope>NUCLEOTIDE SEQUENCE</scope>
    <source>
        <strain evidence="2">IBT 26290</strain>
    </source>
</reference>
<dbReference type="AlphaFoldDB" id="A0A9W9HP89"/>
<dbReference type="Pfam" id="PF13424">
    <property type="entry name" value="TPR_12"/>
    <property type="match status" value="1"/>
</dbReference>
<dbReference type="PANTHER" id="PTHR46082:SF6">
    <property type="entry name" value="AAA+ ATPASE DOMAIN-CONTAINING PROTEIN-RELATED"/>
    <property type="match status" value="1"/>
</dbReference>
<name>A0A9W9HP89_9EURO</name>
<protein>
    <submittedName>
        <fullName evidence="2">Kinesin</fullName>
    </submittedName>
</protein>
<gene>
    <name evidence="2" type="ORF">N7482_009450</name>
</gene>
<comment type="caution">
    <text evidence="2">The sequence shown here is derived from an EMBL/GenBank/DDBJ whole genome shotgun (WGS) entry which is preliminary data.</text>
</comment>
<reference evidence="2" key="2">
    <citation type="journal article" date="2023" name="IMA Fungus">
        <title>Comparative genomic study of the Penicillium genus elucidates a diverse pangenome and 15 lateral gene transfer events.</title>
        <authorList>
            <person name="Petersen C."/>
            <person name="Sorensen T."/>
            <person name="Nielsen M.R."/>
            <person name="Sondergaard T.E."/>
            <person name="Sorensen J.L."/>
            <person name="Fitzpatrick D.A."/>
            <person name="Frisvad J.C."/>
            <person name="Nielsen K.L."/>
        </authorList>
    </citation>
    <scope>NUCLEOTIDE SEQUENCE</scope>
    <source>
        <strain evidence="2">IBT 26290</strain>
    </source>
</reference>
<dbReference type="InterPro" id="IPR011990">
    <property type="entry name" value="TPR-like_helical_dom_sf"/>
</dbReference>
<dbReference type="Gene3D" id="1.25.40.10">
    <property type="entry name" value="Tetratricopeptide repeat domain"/>
    <property type="match status" value="2"/>
</dbReference>
<proteinExistence type="predicted"/>
<dbReference type="PANTHER" id="PTHR46082">
    <property type="entry name" value="ATP/GTP-BINDING PROTEIN-RELATED"/>
    <property type="match status" value="1"/>
</dbReference>
<keyword evidence="3" id="KW-1185">Reference proteome</keyword>